<sequence length="117" mass="12527">MAFAVAGLLVPDREVGRDLLVGAFQPHRHIRAVVFGHVELGHFDVDVEGGSVGRRGGQQAAEGDGQGDAHGAAPGTREKSVDQQQGDQQREHQAQADQRPGHAPLPRMQVQQEQAGR</sequence>
<evidence type="ECO:0000313" key="3">
    <source>
        <dbReference type="Proteomes" id="UP000740926"/>
    </source>
</evidence>
<reference evidence="2 3" key="1">
    <citation type="journal article" date="2020" name="Microb. Genom.">
        <title>Genetic diversity of clinical and environmental Mucorales isolates obtained from an investigation of mucormycosis cases among solid organ transplant recipients.</title>
        <authorList>
            <person name="Nguyen M.H."/>
            <person name="Kaul D."/>
            <person name="Muto C."/>
            <person name="Cheng S.J."/>
            <person name="Richter R.A."/>
            <person name="Bruno V.M."/>
            <person name="Liu G."/>
            <person name="Beyhan S."/>
            <person name="Sundermann A.J."/>
            <person name="Mounaud S."/>
            <person name="Pasculle A.W."/>
            <person name="Nierman W.C."/>
            <person name="Driscoll E."/>
            <person name="Cumbie R."/>
            <person name="Clancy C.J."/>
            <person name="Dupont C.L."/>
        </authorList>
    </citation>
    <scope>NUCLEOTIDE SEQUENCE [LARGE SCALE GENOMIC DNA]</scope>
    <source>
        <strain evidence="2 3">GL24</strain>
    </source>
</reference>
<evidence type="ECO:0000313" key="2">
    <source>
        <dbReference type="EMBL" id="KAG1530610.1"/>
    </source>
</evidence>
<dbReference type="EMBL" id="JAANIU010012165">
    <property type="protein sequence ID" value="KAG1530610.1"/>
    <property type="molecule type" value="Genomic_DNA"/>
</dbReference>
<organism evidence="2 3">
    <name type="scientific">Rhizopus delemar</name>
    <dbReference type="NCBI Taxonomy" id="936053"/>
    <lineage>
        <taxon>Eukaryota</taxon>
        <taxon>Fungi</taxon>
        <taxon>Fungi incertae sedis</taxon>
        <taxon>Mucoromycota</taxon>
        <taxon>Mucoromycotina</taxon>
        <taxon>Mucoromycetes</taxon>
        <taxon>Mucorales</taxon>
        <taxon>Mucorineae</taxon>
        <taxon>Rhizopodaceae</taxon>
        <taxon>Rhizopus</taxon>
    </lineage>
</organism>
<protein>
    <submittedName>
        <fullName evidence="2">Uncharacterized protein</fullName>
    </submittedName>
</protein>
<evidence type="ECO:0000256" key="1">
    <source>
        <dbReference type="SAM" id="MobiDB-lite"/>
    </source>
</evidence>
<feature type="compositionally biased region" description="Low complexity" evidence="1">
    <location>
        <begin position="57"/>
        <end position="75"/>
    </location>
</feature>
<proteinExistence type="predicted"/>
<dbReference type="AlphaFoldDB" id="A0A9P6XQN5"/>
<dbReference type="Proteomes" id="UP000740926">
    <property type="component" value="Unassembled WGS sequence"/>
</dbReference>
<accession>A0A9P6XQN5</accession>
<gene>
    <name evidence="2" type="ORF">G6F50_017202</name>
</gene>
<keyword evidence="3" id="KW-1185">Reference proteome</keyword>
<comment type="caution">
    <text evidence="2">The sequence shown here is derived from an EMBL/GenBank/DDBJ whole genome shotgun (WGS) entry which is preliminary data.</text>
</comment>
<name>A0A9P6XQN5_9FUNG</name>
<feature type="region of interest" description="Disordered" evidence="1">
    <location>
        <begin position="48"/>
        <end position="117"/>
    </location>
</feature>